<dbReference type="Gene3D" id="2.60.40.1120">
    <property type="entry name" value="Carboxypeptidase-like, regulatory domain"/>
    <property type="match status" value="1"/>
</dbReference>
<dbReference type="InterPro" id="IPR008969">
    <property type="entry name" value="CarboxyPept-like_regulatory"/>
</dbReference>
<comment type="similarity">
    <text evidence="8 9">Belongs to the TonB-dependent receptor family.</text>
</comment>
<evidence type="ECO:0000313" key="14">
    <source>
        <dbReference type="Proteomes" id="UP000031408"/>
    </source>
</evidence>
<evidence type="ECO:0000256" key="3">
    <source>
        <dbReference type="ARBA" id="ARBA00022452"/>
    </source>
</evidence>
<keyword evidence="6 8" id="KW-0472">Membrane</keyword>
<evidence type="ECO:0000256" key="1">
    <source>
        <dbReference type="ARBA" id="ARBA00004571"/>
    </source>
</evidence>
<dbReference type="Pfam" id="PF13715">
    <property type="entry name" value="CarbopepD_reg_2"/>
    <property type="match status" value="1"/>
</dbReference>
<dbReference type="NCBIfam" id="TIGR04056">
    <property type="entry name" value="OMP_RagA_SusC"/>
    <property type="match status" value="1"/>
</dbReference>
<keyword evidence="2 8" id="KW-0813">Transport</keyword>
<dbReference type="InterPro" id="IPR023997">
    <property type="entry name" value="TonB-dep_OMP_SusC/RagA_CS"/>
</dbReference>
<keyword evidence="10" id="KW-0732">Signal</keyword>
<evidence type="ECO:0000256" key="9">
    <source>
        <dbReference type="RuleBase" id="RU003357"/>
    </source>
</evidence>
<accession>A0A0C1LIJ3</accession>
<dbReference type="STRING" id="1349421.OI18_07910"/>
<dbReference type="Proteomes" id="UP000031408">
    <property type="component" value="Unassembled WGS sequence"/>
</dbReference>
<comment type="caution">
    <text evidence="13">The sequence shown here is derived from an EMBL/GenBank/DDBJ whole genome shotgun (WGS) entry which is preliminary data.</text>
</comment>
<keyword evidence="5 9" id="KW-0798">TonB box</keyword>
<keyword evidence="14" id="KW-1185">Reference proteome</keyword>
<gene>
    <name evidence="13" type="ORF">OI18_07910</name>
</gene>
<evidence type="ECO:0000313" key="13">
    <source>
        <dbReference type="EMBL" id="KIC95213.1"/>
    </source>
</evidence>
<evidence type="ECO:0000256" key="4">
    <source>
        <dbReference type="ARBA" id="ARBA00022692"/>
    </source>
</evidence>
<dbReference type="SUPFAM" id="SSF56935">
    <property type="entry name" value="Porins"/>
    <property type="match status" value="1"/>
</dbReference>
<evidence type="ECO:0008006" key="15">
    <source>
        <dbReference type="Google" id="ProtNLM"/>
    </source>
</evidence>
<evidence type="ECO:0000256" key="10">
    <source>
        <dbReference type="SAM" id="SignalP"/>
    </source>
</evidence>
<keyword evidence="4 8" id="KW-0812">Transmembrane</keyword>
<reference evidence="13 14" key="1">
    <citation type="submission" date="2014-11" db="EMBL/GenBank/DDBJ databases">
        <title>Genome sequence of Flavihumibacter solisilvae 3-3.</title>
        <authorList>
            <person name="Zhou G."/>
            <person name="Li M."/>
            <person name="Wang G."/>
        </authorList>
    </citation>
    <scope>NUCLEOTIDE SEQUENCE [LARGE SCALE GENOMIC DNA]</scope>
    <source>
        <strain evidence="13 14">3-3</strain>
    </source>
</reference>
<dbReference type="GO" id="GO:0009279">
    <property type="term" value="C:cell outer membrane"/>
    <property type="evidence" value="ECO:0007669"/>
    <property type="project" value="UniProtKB-SubCell"/>
</dbReference>
<dbReference type="Gene3D" id="2.170.130.10">
    <property type="entry name" value="TonB-dependent receptor, plug domain"/>
    <property type="match status" value="1"/>
</dbReference>
<dbReference type="SUPFAM" id="SSF49464">
    <property type="entry name" value="Carboxypeptidase regulatory domain-like"/>
    <property type="match status" value="1"/>
</dbReference>
<comment type="subcellular location">
    <subcellularLocation>
        <location evidence="1 8">Cell outer membrane</location>
        <topology evidence="1 8">Multi-pass membrane protein</topology>
    </subcellularLocation>
</comment>
<dbReference type="PROSITE" id="PS52016">
    <property type="entry name" value="TONB_DEPENDENT_REC_3"/>
    <property type="match status" value="1"/>
</dbReference>
<evidence type="ECO:0000256" key="2">
    <source>
        <dbReference type="ARBA" id="ARBA00022448"/>
    </source>
</evidence>
<feature type="domain" description="TonB-dependent receptor-like beta-barrel" evidence="11">
    <location>
        <begin position="423"/>
        <end position="950"/>
    </location>
</feature>
<proteinExistence type="inferred from homology"/>
<evidence type="ECO:0000259" key="11">
    <source>
        <dbReference type="Pfam" id="PF00593"/>
    </source>
</evidence>
<dbReference type="InterPro" id="IPR012910">
    <property type="entry name" value="Plug_dom"/>
</dbReference>
<feature type="signal peptide" evidence="10">
    <location>
        <begin position="1"/>
        <end position="25"/>
    </location>
</feature>
<evidence type="ECO:0000256" key="7">
    <source>
        <dbReference type="ARBA" id="ARBA00023237"/>
    </source>
</evidence>
<keyword evidence="3 8" id="KW-1134">Transmembrane beta strand</keyword>
<dbReference type="InterPro" id="IPR000531">
    <property type="entry name" value="Beta-barrel_TonB"/>
</dbReference>
<feature type="chain" id="PRO_5002149013" description="TonB-dependent receptor" evidence="10">
    <location>
        <begin position="26"/>
        <end position="987"/>
    </location>
</feature>
<evidence type="ECO:0000256" key="8">
    <source>
        <dbReference type="PROSITE-ProRule" id="PRU01360"/>
    </source>
</evidence>
<dbReference type="OrthoDB" id="9768177at2"/>
<dbReference type="InterPro" id="IPR037066">
    <property type="entry name" value="Plug_dom_sf"/>
</dbReference>
<dbReference type="Gene3D" id="2.40.170.20">
    <property type="entry name" value="TonB-dependent receptor, beta-barrel domain"/>
    <property type="match status" value="1"/>
</dbReference>
<dbReference type="NCBIfam" id="TIGR04057">
    <property type="entry name" value="SusC_RagA_signa"/>
    <property type="match status" value="1"/>
</dbReference>
<dbReference type="Pfam" id="PF00593">
    <property type="entry name" value="TonB_dep_Rec_b-barrel"/>
    <property type="match status" value="1"/>
</dbReference>
<name>A0A0C1LIJ3_9BACT</name>
<feature type="domain" description="TonB-dependent receptor plug" evidence="12">
    <location>
        <begin position="119"/>
        <end position="234"/>
    </location>
</feature>
<dbReference type="InterPro" id="IPR023996">
    <property type="entry name" value="TonB-dep_OMP_SusC/RagA"/>
</dbReference>
<evidence type="ECO:0000256" key="6">
    <source>
        <dbReference type="ARBA" id="ARBA00023136"/>
    </source>
</evidence>
<sequence length="987" mass="108595">MSAKRLLMIALPLLFHLALQQGISAQTKTISGKITDRDGHPVSGATVMVKGSRSGAQSGSDGNFTITLPESAKTLIISSIGFAKQEIVIAQAVNYNITLAPDNAALGEVVVVAYGTRKKADLTGSVVAVSAKDFQKGVNNSPEQLLQGKVAGLQVTTGGGAAGGGSKIRIRSGASLNSSNDPLIVIDGVPTDAGGIAGSSNILNTINPNDIESMSVLKDASATALYGSRASNGVIIITTKKGSTGKPKFNFNTTLSAGVLTGKVDVLTGDELRDLLGKQGTADYQNMLGTANTDWQDEIFQTAVGFDNNLSVAGSLAKKLPYRLSIGYLNQEGTLRTNEFDRFSSSLNLNPKLFKDHLILNVAAKTAHTSNRFADEGAIGSAVTFDPTQPVYAENKFGGFYEWLQANEKPVDLATRNPLALLQLRNNNSNVFRFIGNVQADYKLHFLPDLHVLLNLGIEYNEGAGNDNIDSVSATNYKTAGRFTHYEQVKRNTLADFSMFYTKELDNLRSKFDVLAGHSYQDFYTYNKNYYSYGQNGVRIEDSKPTNEVSPARYRLESYLARLNYTFADKYLLTASIRRDASSRFSEENRIGYFPAVALAWRLNHEFFQGSNVISDLKLRGSWGVTGQQDIGDYYGYLPRYSTSSQTAQYQFGNTYYTYLRPAGYDPNLKWETTETVNLGLDFGFLDNRISGSVDVYKKKTHDLLAAITPPPGSNFTNLLITNVGNIENEGIELVINTTPVRKNDWQWDFGFNLALQESEITRLQKQEDPNFIGNETGGIGGGTGNKIQIDAVGYRPKSFYAYQQVYDQASGLPIEGLYEDINRDGKIDPLDKRIYKYGSPDFLFGINTQVSYKKFSFGIAAHGMAGNYLYNNVNSERATFRNVQNPIGFVQNTTASYFDTKFFNNQYNSDYYIENGSFFRLDNINLGYTVGRVLEGKANLRLAASIQNVFVVTKYTGLDPELANDGIDNTIYPRPRIYSLGVNLDF</sequence>
<dbReference type="RefSeq" id="WP_039138708.1">
    <property type="nucleotide sequence ID" value="NZ_JSVC01000008.1"/>
</dbReference>
<dbReference type="InterPro" id="IPR036942">
    <property type="entry name" value="Beta-barrel_TonB_sf"/>
</dbReference>
<dbReference type="InterPro" id="IPR039426">
    <property type="entry name" value="TonB-dep_rcpt-like"/>
</dbReference>
<dbReference type="AlphaFoldDB" id="A0A0C1LIJ3"/>
<dbReference type="Pfam" id="PF07715">
    <property type="entry name" value="Plug"/>
    <property type="match status" value="1"/>
</dbReference>
<evidence type="ECO:0000256" key="5">
    <source>
        <dbReference type="ARBA" id="ARBA00023077"/>
    </source>
</evidence>
<dbReference type="EMBL" id="JSVC01000008">
    <property type="protein sequence ID" value="KIC95213.1"/>
    <property type="molecule type" value="Genomic_DNA"/>
</dbReference>
<evidence type="ECO:0000259" key="12">
    <source>
        <dbReference type="Pfam" id="PF07715"/>
    </source>
</evidence>
<keyword evidence="7 8" id="KW-0998">Cell outer membrane</keyword>
<organism evidence="13 14">
    <name type="scientific">Flavihumibacter solisilvae</name>
    <dbReference type="NCBI Taxonomy" id="1349421"/>
    <lineage>
        <taxon>Bacteria</taxon>
        <taxon>Pseudomonadati</taxon>
        <taxon>Bacteroidota</taxon>
        <taxon>Chitinophagia</taxon>
        <taxon>Chitinophagales</taxon>
        <taxon>Chitinophagaceae</taxon>
        <taxon>Flavihumibacter</taxon>
    </lineage>
</organism>
<protein>
    <recommendedName>
        <fullName evidence="15">TonB-dependent receptor</fullName>
    </recommendedName>
</protein>